<accession>A0A395SRZ8</accession>
<sequence>MKFFVVASLAFLSGAYAADSASTTITCTAGCPTAATTPDIVTRSDVPVVSCTEKPLKVITEAKSASSGVAAPTGSDSGSGSASTPAAQVPVSGASGNKIGGAGMAVAAAVAAVYLL</sequence>
<name>A0A395SRZ8_9HYPO</name>
<dbReference type="EMBL" id="PXOG01000124">
    <property type="protein sequence ID" value="RGP75126.1"/>
    <property type="molecule type" value="Genomic_DNA"/>
</dbReference>
<dbReference type="Proteomes" id="UP000266234">
    <property type="component" value="Unassembled WGS sequence"/>
</dbReference>
<evidence type="ECO:0000256" key="1">
    <source>
        <dbReference type="SAM" id="MobiDB-lite"/>
    </source>
</evidence>
<reference evidence="3 4" key="1">
    <citation type="journal article" date="2018" name="PLoS Pathog.">
        <title>Evolution of structural diversity of trichothecenes, a family of toxins produced by plant pathogenic and entomopathogenic fungi.</title>
        <authorList>
            <person name="Proctor R.H."/>
            <person name="McCormick S.P."/>
            <person name="Kim H.S."/>
            <person name="Cardoza R.E."/>
            <person name="Stanley A.M."/>
            <person name="Lindo L."/>
            <person name="Kelly A."/>
            <person name="Brown D.W."/>
            <person name="Lee T."/>
            <person name="Vaughan M.M."/>
            <person name="Alexander N.J."/>
            <person name="Busman M."/>
            <person name="Gutierrez S."/>
        </authorList>
    </citation>
    <scope>NUCLEOTIDE SEQUENCE [LARGE SCALE GENOMIC DNA]</scope>
    <source>
        <strain evidence="3 4">NRRL 20695</strain>
    </source>
</reference>
<organism evidence="3 4">
    <name type="scientific">Fusarium longipes</name>
    <dbReference type="NCBI Taxonomy" id="694270"/>
    <lineage>
        <taxon>Eukaryota</taxon>
        <taxon>Fungi</taxon>
        <taxon>Dikarya</taxon>
        <taxon>Ascomycota</taxon>
        <taxon>Pezizomycotina</taxon>
        <taxon>Sordariomycetes</taxon>
        <taxon>Hypocreomycetidae</taxon>
        <taxon>Hypocreales</taxon>
        <taxon>Nectriaceae</taxon>
        <taxon>Fusarium</taxon>
    </lineage>
</organism>
<feature type="signal peptide" evidence="2">
    <location>
        <begin position="1"/>
        <end position="17"/>
    </location>
</feature>
<feature type="region of interest" description="Disordered" evidence="1">
    <location>
        <begin position="62"/>
        <end position="89"/>
    </location>
</feature>
<evidence type="ECO:0000313" key="3">
    <source>
        <dbReference type="EMBL" id="RGP75126.1"/>
    </source>
</evidence>
<feature type="compositionally biased region" description="Low complexity" evidence="1">
    <location>
        <begin position="70"/>
        <end position="87"/>
    </location>
</feature>
<dbReference type="AlphaFoldDB" id="A0A395SRZ8"/>
<keyword evidence="4" id="KW-1185">Reference proteome</keyword>
<evidence type="ECO:0000256" key="2">
    <source>
        <dbReference type="SAM" id="SignalP"/>
    </source>
</evidence>
<keyword evidence="2" id="KW-0732">Signal</keyword>
<comment type="caution">
    <text evidence="3">The sequence shown here is derived from an EMBL/GenBank/DDBJ whole genome shotgun (WGS) entry which is preliminary data.</text>
</comment>
<gene>
    <name evidence="3" type="ORF">FLONG3_5810</name>
</gene>
<evidence type="ECO:0000313" key="4">
    <source>
        <dbReference type="Proteomes" id="UP000266234"/>
    </source>
</evidence>
<protein>
    <submittedName>
        <fullName evidence="3">Uncharacterized protein</fullName>
    </submittedName>
</protein>
<feature type="chain" id="PRO_5017412278" evidence="2">
    <location>
        <begin position="18"/>
        <end position="116"/>
    </location>
</feature>
<proteinExistence type="predicted"/>
<dbReference type="OrthoDB" id="4870729at2759"/>